<gene>
    <name evidence="1" type="ORF">BU25DRAFT_478646</name>
</gene>
<comment type="caution">
    <text evidence="1">The sequence shown here is derived from an EMBL/GenBank/DDBJ whole genome shotgun (WGS) entry which is preliminary data.</text>
</comment>
<dbReference type="EMBL" id="MU006739">
    <property type="protein sequence ID" value="KAF2623085.1"/>
    <property type="molecule type" value="Genomic_DNA"/>
</dbReference>
<name>A0ACB6RMC2_9PLEO</name>
<organism evidence="1 2">
    <name type="scientific">Macroventuria anomochaeta</name>
    <dbReference type="NCBI Taxonomy" id="301207"/>
    <lineage>
        <taxon>Eukaryota</taxon>
        <taxon>Fungi</taxon>
        <taxon>Dikarya</taxon>
        <taxon>Ascomycota</taxon>
        <taxon>Pezizomycotina</taxon>
        <taxon>Dothideomycetes</taxon>
        <taxon>Pleosporomycetidae</taxon>
        <taxon>Pleosporales</taxon>
        <taxon>Pleosporineae</taxon>
        <taxon>Didymellaceae</taxon>
        <taxon>Macroventuria</taxon>
    </lineage>
</organism>
<dbReference type="Proteomes" id="UP000799754">
    <property type="component" value="Unassembled WGS sequence"/>
</dbReference>
<evidence type="ECO:0000313" key="2">
    <source>
        <dbReference type="Proteomes" id="UP000799754"/>
    </source>
</evidence>
<sequence length="101" mass="11275">MVMGSCHVDTLTSMSNLALVLQHRGKYKQAMRLNQQSLDGFREILGKRHPSALTSMSNLAVVLQCQGRYEKSEKLQWQSVTVWGAPACRTSPVMRVTATSH</sequence>
<evidence type="ECO:0000313" key="1">
    <source>
        <dbReference type="EMBL" id="KAF2623085.1"/>
    </source>
</evidence>
<proteinExistence type="predicted"/>
<reference evidence="1" key="1">
    <citation type="journal article" date="2020" name="Stud. Mycol.">
        <title>101 Dothideomycetes genomes: a test case for predicting lifestyles and emergence of pathogens.</title>
        <authorList>
            <person name="Haridas S."/>
            <person name="Albert R."/>
            <person name="Binder M."/>
            <person name="Bloem J."/>
            <person name="Labutti K."/>
            <person name="Salamov A."/>
            <person name="Andreopoulos B."/>
            <person name="Baker S."/>
            <person name="Barry K."/>
            <person name="Bills G."/>
            <person name="Bluhm B."/>
            <person name="Cannon C."/>
            <person name="Castanera R."/>
            <person name="Culley D."/>
            <person name="Daum C."/>
            <person name="Ezra D."/>
            <person name="Gonzalez J."/>
            <person name="Henrissat B."/>
            <person name="Kuo A."/>
            <person name="Liang C."/>
            <person name="Lipzen A."/>
            <person name="Lutzoni F."/>
            <person name="Magnuson J."/>
            <person name="Mondo S."/>
            <person name="Nolan M."/>
            <person name="Ohm R."/>
            <person name="Pangilinan J."/>
            <person name="Park H.-J."/>
            <person name="Ramirez L."/>
            <person name="Alfaro M."/>
            <person name="Sun H."/>
            <person name="Tritt A."/>
            <person name="Yoshinaga Y."/>
            <person name="Zwiers L.-H."/>
            <person name="Turgeon B."/>
            <person name="Goodwin S."/>
            <person name="Spatafora J."/>
            <person name="Crous P."/>
            <person name="Grigoriev I."/>
        </authorList>
    </citation>
    <scope>NUCLEOTIDE SEQUENCE</scope>
    <source>
        <strain evidence="1">CBS 525.71</strain>
    </source>
</reference>
<accession>A0ACB6RMC2</accession>
<protein>
    <submittedName>
        <fullName evidence="1">Uncharacterized protein</fullName>
    </submittedName>
</protein>
<keyword evidence="2" id="KW-1185">Reference proteome</keyword>